<protein>
    <submittedName>
        <fullName evidence="1">Poly(3-hydroxybutyrate) depolymerase</fullName>
    </submittedName>
</protein>
<dbReference type="Gene3D" id="3.40.50.1820">
    <property type="entry name" value="alpha/beta hydrolase"/>
    <property type="match status" value="1"/>
</dbReference>
<proteinExistence type="predicted"/>
<comment type="caution">
    <text evidence="1">The sequence shown here is derived from an EMBL/GenBank/DDBJ whole genome shotgun (WGS) entry which is preliminary data.</text>
</comment>
<reference evidence="1 2" key="1">
    <citation type="submission" date="2019-04" db="EMBL/GenBank/DDBJ databases">
        <title>Chitiniphilus eburnea sp. nov., a novel chitinolytic bacterium isolated from aquaculture sludge.</title>
        <authorList>
            <person name="Sheng M."/>
        </authorList>
    </citation>
    <scope>NUCLEOTIDE SEQUENCE [LARGE SCALE GENOMIC DNA]</scope>
    <source>
        <strain evidence="1 2">HX-2-15</strain>
    </source>
</reference>
<accession>A0A4U0Q591</accession>
<organism evidence="1 2">
    <name type="scientific">Chitiniphilus eburneus</name>
    <dbReference type="NCBI Taxonomy" id="2571148"/>
    <lineage>
        <taxon>Bacteria</taxon>
        <taxon>Pseudomonadati</taxon>
        <taxon>Pseudomonadota</taxon>
        <taxon>Betaproteobacteria</taxon>
        <taxon>Neisseriales</taxon>
        <taxon>Chitinibacteraceae</taxon>
        <taxon>Chitiniphilus</taxon>
    </lineage>
</organism>
<dbReference type="AlphaFoldDB" id="A0A4U0Q591"/>
<sequence>MAVQMQVAHSALVRGAGVLAGGGYYCARNSVFNTSDCMAPGDSILFPAPPVSRLIAEAETQGRLKAIDPPENLRRQRVWLLSGSGDRTVTTKAVDLLRDFYRNWTPAAALAYAHVPTAGHALIQPDAPDGNDCPVTAPPYINRCGDFDAPGQLLAHLLGDLQPKSTQPQGRLIPFAQFDFTGGSIETRLSGLAKTGHVYVPQACERGGCRVHVVFHGCQQNEETLGLTFIDESGYNRWADSNRLVVLYPQIARQSSFWPNVNNPKGCWDWWGYSGADYHVKQGKQIAAVKAMIDRITQPLP</sequence>
<evidence type="ECO:0000313" key="2">
    <source>
        <dbReference type="Proteomes" id="UP000310016"/>
    </source>
</evidence>
<dbReference type="InterPro" id="IPR029058">
    <property type="entry name" value="AB_hydrolase_fold"/>
</dbReference>
<evidence type="ECO:0000313" key="1">
    <source>
        <dbReference type="EMBL" id="TJZ76346.1"/>
    </source>
</evidence>
<name>A0A4U0Q591_9NEIS</name>
<dbReference type="Proteomes" id="UP000310016">
    <property type="component" value="Unassembled WGS sequence"/>
</dbReference>
<dbReference type="EMBL" id="SUMF01000003">
    <property type="protein sequence ID" value="TJZ76346.1"/>
    <property type="molecule type" value="Genomic_DNA"/>
</dbReference>
<keyword evidence="2" id="KW-1185">Reference proteome</keyword>
<dbReference type="OrthoDB" id="505233at2"/>
<gene>
    <name evidence="1" type="ORF">FAZ21_05515</name>
</gene>
<dbReference type="SUPFAM" id="SSF53474">
    <property type="entry name" value="alpha/beta-Hydrolases"/>
    <property type="match status" value="1"/>
</dbReference>